<dbReference type="Pfam" id="PF13202">
    <property type="entry name" value="EF-hand_5"/>
    <property type="match status" value="1"/>
</dbReference>
<name>A0A383XPL2_9GAMM</name>
<dbReference type="OrthoDB" id="7013907at2"/>
<accession>A0A383XPL2</accession>
<evidence type="ECO:0000256" key="10">
    <source>
        <dbReference type="ARBA" id="ARBA00022989"/>
    </source>
</evidence>
<evidence type="ECO:0000256" key="3">
    <source>
        <dbReference type="ARBA" id="ARBA00012483"/>
    </source>
</evidence>
<dbReference type="GO" id="GO:0005509">
    <property type="term" value="F:calcium ion binding"/>
    <property type="evidence" value="ECO:0007669"/>
    <property type="project" value="InterPro"/>
</dbReference>
<evidence type="ECO:0000256" key="1">
    <source>
        <dbReference type="ARBA" id="ARBA00000900"/>
    </source>
</evidence>
<dbReference type="PROSITE" id="PS50222">
    <property type="entry name" value="EF_HAND_2"/>
    <property type="match status" value="1"/>
</dbReference>
<dbReference type="RefSeq" id="WP_109721684.1">
    <property type="nucleotide sequence ID" value="NZ_QEQK01000023.1"/>
</dbReference>
<comment type="catalytic activity">
    <reaction evidence="1">
        <text>S-ubiquitinyl-[E2 ubiquitin-conjugating enzyme]-L-cysteine + [acceptor protein]-L-lysine = [E2 ubiquitin-conjugating enzyme]-L-cysteine + N(6)-ubiquitinyl-[acceptor protein]-L-lysine.</text>
        <dbReference type="EC" id="2.3.2.27"/>
    </reaction>
</comment>
<dbReference type="Pfam" id="PF12483">
    <property type="entry name" value="GIDE"/>
    <property type="match status" value="1"/>
</dbReference>
<evidence type="ECO:0000259" key="13">
    <source>
        <dbReference type="PROSITE" id="PS50222"/>
    </source>
</evidence>
<dbReference type="PROSITE" id="PS00018">
    <property type="entry name" value="EF_HAND_1"/>
    <property type="match status" value="1"/>
</dbReference>
<dbReference type="EMBL" id="QEQK01000023">
    <property type="protein sequence ID" value="PWN54566.1"/>
    <property type="molecule type" value="Genomic_DNA"/>
</dbReference>
<dbReference type="InterPro" id="IPR002048">
    <property type="entry name" value="EF_hand_dom"/>
</dbReference>
<keyword evidence="6" id="KW-0479">Metal-binding</keyword>
<feature type="domain" description="EF-hand" evidence="13">
    <location>
        <begin position="206"/>
        <end position="241"/>
    </location>
</feature>
<evidence type="ECO:0000256" key="4">
    <source>
        <dbReference type="ARBA" id="ARBA00022679"/>
    </source>
</evidence>
<keyword evidence="11 12" id="KW-0472">Membrane</keyword>
<dbReference type="GO" id="GO:0016020">
    <property type="term" value="C:membrane"/>
    <property type="evidence" value="ECO:0007669"/>
    <property type="project" value="UniProtKB-SubCell"/>
</dbReference>
<dbReference type="InterPro" id="IPR018247">
    <property type="entry name" value="EF_Hand_1_Ca_BS"/>
</dbReference>
<evidence type="ECO:0000313" key="15">
    <source>
        <dbReference type="Proteomes" id="UP000251800"/>
    </source>
</evidence>
<keyword evidence="7" id="KW-0863">Zinc-finger</keyword>
<dbReference type="Proteomes" id="UP000251800">
    <property type="component" value="Unassembled WGS sequence"/>
</dbReference>
<evidence type="ECO:0000256" key="12">
    <source>
        <dbReference type="SAM" id="Phobius"/>
    </source>
</evidence>
<reference evidence="14 15" key="1">
    <citation type="submission" date="2018-05" db="EMBL/GenBank/DDBJ databases">
        <title>Abyssibacter profundi OUC007T gen. nov., sp. nov, a marine bacterium isolated from seawater of the Mariana Trench.</title>
        <authorList>
            <person name="Zhou S."/>
        </authorList>
    </citation>
    <scope>NUCLEOTIDE SEQUENCE [LARGE SCALE GENOMIC DNA]</scope>
    <source>
        <strain evidence="14 15">OUC007</strain>
    </source>
</reference>
<evidence type="ECO:0000256" key="8">
    <source>
        <dbReference type="ARBA" id="ARBA00022786"/>
    </source>
</evidence>
<feature type="transmembrane region" description="Helical" evidence="12">
    <location>
        <begin position="16"/>
        <end position="38"/>
    </location>
</feature>
<dbReference type="GO" id="GO:0016567">
    <property type="term" value="P:protein ubiquitination"/>
    <property type="evidence" value="ECO:0007669"/>
    <property type="project" value="InterPro"/>
</dbReference>
<keyword evidence="15" id="KW-1185">Reference proteome</keyword>
<dbReference type="EC" id="2.3.2.27" evidence="3"/>
<keyword evidence="8" id="KW-0833">Ubl conjugation pathway</keyword>
<keyword evidence="9" id="KW-0862">Zinc</keyword>
<dbReference type="GO" id="GO:0008270">
    <property type="term" value="F:zinc ion binding"/>
    <property type="evidence" value="ECO:0007669"/>
    <property type="project" value="UniProtKB-KW"/>
</dbReference>
<comment type="caution">
    <text evidence="14">The sequence shown here is derived from an EMBL/GenBank/DDBJ whole genome shotgun (WGS) entry which is preliminary data.</text>
</comment>
<dbReference type="InterPro" id="IPR022170">
    <property type="entry name" value="MUL1-like"/>
</dbReference>
<comment type="subcellular location">
    <subcellularLocation>
        <location evidence="2">Membrane</location>
        <topology evidence="2">Multi-pass membrane protein</topology>
    </subcellularLocation>
</comment>
<dbReference type="AlphaFoldDB" id="A0A383XPL2"/>
<organism evidence="14 15">
    <name type="scientific">Abyssibacter profundi</name>
    <dbReference type="NCBI Taxonomy" id="2182787"/>
    <lineage>
        <taxon>Bacteria</taxon>
        <taxon>Pseudomonadati</taxon>
        <taxon>Pseudomonadota</taxon>
        <taxon>Gammaproteobacteria</taxon>
        <taxon>Chromatiales</taxon>
        <taxon>Oceanococcaceae</taxon>
        <taxon>Abyssibacter</taxon>
    </lineage>
</organism>
<proteinExistence type="predicted"/>
<feature type="transmembrane region" description="Helical" evidence="12">
    <location>
        <begin position="285"/>
        <end position="305"/>
    </location>
</feature>
<keyword evidence="5 12" id="KW-0812">Transmembrane</keyword>
<dbReference type="GO" id="GO:0061630">
    <property type="term" value="F:ubiquitin protein ligase activity"/>
    <property type="evidence" value="ECO:0007669"/>
    <property type="project" value="UniProtKB-EC"/>
</dbReference>
<keyword evidence="10 12" id="KW-1133">Transmembrane helix</keyword>
<protein>
    <recommendedName>
        <fullName evidence="3">RING-type E3 ubiquitin transferase</fullName>
        <ecNumber evidence="3">2.3.2.27</ecNumber>
    </recommendedName>
</protein>
<evidence type="ECO:0000313" key="14">
    <source>
        <dbReference type="EMBL" id="PWN54566.1"/>
    </source>
</evidence>
<sequence length="309" mass="34466">MDQLFHDIAAAPPGEFWFATGALALAALATLIATFVFVKRARLITDTPTAKIRSAPQGYVELCGYGKMLDGPPIHAPLTHAPCVWWWYKIEERRTSHSNGKRTTRWVTIDQGRSDALFLLVDDTGECIVDPEAAKVIPEIRHRWHGSTRRPSGGPKSGGFGLFGKYRYVEHRIAPLHPLYVLGQFRSQSVHHSFDEQGEVRELLAEWKRDEAALLREFDADGDGSIDLDEWEQVRAKAVAQVREKLADQAAHPDIHVLARPADRRPYILSAVPQETLVRRYRIQAALAFAGFLISGAGSVFALTARGLL</sequence>
<evidence type="ECO:0000256" key="5">
    <source>
        <dbReference type="ARBA" id="ARBA00022692"/>
    </source>
</evidence>
<evidence type="ECO:0000256" key="6">
    <source>
        <dbReference type="ARBA" id="ARBA00022723"/>
    </source>
</evidence>
<evidence type="ECO:0000256" key="9">
    <source>
        <dbReference type="ARBA" id="ARBA00022833"/>
    </source>
</evidence>
<evidence type="ECO:0000256" key="7">
    <source>
        <dbReference type="ARBA" id="ARBA00022771"/>
    </source>
</evidence>
<keyword evidence="4" id="KW-0808">Transferase</keyword>
<evidence type="ECO:0000256" key="2">
    <source>
        <dbReference type="ARBA" id="ARBA00004141"/>
    </source>
</evidence>
<gene>
    <name evidence="14" type="ORF">DEH80_16795</name>
</gene>
<evidence type="ECO:0000256" key="11">
    <source>
        <dbReference type="ARBA" id="ARBA00023136"/>
    </source>
</evidence>